<comment type="function">
    <text evidence="3">Required for formate dehydrogenase (FDH) activity. Acts as a sulfur carrier protein that transfers sulfur from IscS to the molybdenum cofactor prior to its insertion into FDH.</text>
</comment>
<dbReference type="Proteomes" id="UP001413721">
    <property type="component" value="Unassembled WGS sequence"/>
</dbReference>
<dbReference type="HAMAP" id="MF_00187">
    <property type="entry name" value="FdhD"/>
    <property type="match status" value="1"/>
</dbReference>
<dbReference type="InterPro" id="IPR016193">
    <property type="entry name" value="Cytidine_deaminase-like"/>
</dbReference>
<comment type="caution">
    <text evidence="5">The sequence shown here is derived from an EMBL/GenBank/DDBJ whole genome shotgun (WGS) entry which is preliminary data.</text>
</comment>
<dbReference type="PIRSF" id="PIRSF015626">
    <property type="entry name" value="FdhD"/>
    <property type="match status" value="1"/>
</dbReference>
<name>A0ABU9YIE6_9PROT</name>
<evidence type="ECO:0000313" key="5">
    <source>
        <dbReference type="EMBL" id="MEN2988585.1"/>
    </source>
</evidence>
<gene>
    <name evidence="3 5" type="primary">fdhD</name>
    <name evidence="5" type="ORF">WG926_09735</name>
</gene>
<keyword evidence="2 3" id="KW-0501">Molybdenum cofactor biosynthesis</keyword>
<dbReference type="EMBL" id="JBBKTW010000003">
    <property type="protein sequence ID" value="MEN2988585.1"/>
    <property type="molecule type" value="Genomic_DNA"/>
</dbReference>
<proteinExistence type="inferred from homology"/>
<dbReference type="Gene3D" id="3.10.20.10">
    <property type="match status" value="1"/>
</dbReference>
<evidence type="ECO:0000256" key="3">
    <source>
        <dbReference type="HAMAP-Rule" id="MF_00187"/>
    </source>
</evidence>
<feature type="region of interest" description="Disordered" evidence="4">
    <location>
        <begin position="1"/>
        <end position="21"/>
    </location>
</feature>
<dbReference type="InterPro" id="IPR003786">
    <property type="entry name" value="FdhD"/>
</dbReference>
<keyword evidence="6" id="KW-1185">Reference proteome</keyword>
<keyword evidence="1 3" id="KW-0963">Cytoplasm</keyword>
<dbReference type="PANTHER" id="PTHR30592:SF1">
    <property type="entry name" value="SULFUR CARRIER PROTEIN FDHD"/>
    <property type="match status" value="1"/>
</dbReference>
<comment type="caution">
    <text evidence="3">Lacks conserved residue(s) required for the propagation of feature annotation.</text>
</comment>
<evidence type="ECO:0000256" key="2">
    <source>
        <dbReference type="ARBA" id="ARBA00023150"/>
    </source>
</evidence>
<dbReference type="Pfam" id="PF02634">
    <property type="entry name" value="FdhD-NarQ"/>
    <property type="match status" value="1"/>
</dbReference>
<comment type="similarity">
    <text evidence="3">Belongs to the FdhD family.</text>
</comment>
<dbReference type="NCBIfam" id="TIGR00129">
    <property type="entry name" value="fdhD_narQ"/>
    <property type="match status" value="1"/>
</dbReference>
<evidence type="ECO:0000256" key="4">
    <source>
        <dbReference type="SAM" id="MobiDB-lite"/>
    </source>
</evidence>
<sequence>MDDRAAASPPMPPSDDDASIGISPLAETRHLRWRAGQGAADDRVIPEETAIAFTYNGSTHAVMMASPADLEDLAVGFSLNEAIIDAPGQIEAIDAVTVPDGIDLRIWLSAERAAGLIERRRHVAGPTGCGLCGIDSLAAAMRPPRAVGPGITMTPGQVAAALDSLPPAQHWGRISRAMHAAAFWHPARGLMLLREDVGRHNALDKLAGALARAGIDAADGVLVITSRVSIEMVQKAARIGVSVMIAVSAPTALAVRMAEAAGLTLIAIARADGFEIFTRPDRVPAAEQGMAG</sequence>
<evidence type="ECO:0000313" key="6">
    <source>
        <dbReference type="Proteomes" id="UP001413721"/>
    </source>
</evidence>
<reference evidence="5 6" key="1">
    <citation type="submission" date="2024-03" db="EMBL/GenBank/DDBJ databases">
        <title>High-quality draft genome sequencing of Tistrella sp. BH-R2-4.</title>
        <authorList>
            <person name="Dong C."/>
        </authorList>
    </citation>
    <scope>NUCLEOTIDE SEQUENCE [LARGE SCALE GENOMIC DNA]</scope>
    <source>
        <strain evidence="5 6">BH-R2-4</strain>
    </source>
</reference>
<comment type="subcellular location">
    <subcellularLocation>
        <location evidence="3">Cytoplasm</location>
    </subcellularLocation>
</comment>
<evidence type="ECO:0000256" key="1">
    <source>
        <dbReference type="ARBA" id="ARBA00022490"/>
    </source>
</evidence>
<organism evidence="5 6">
    <name type="scientific">Tistrella arctica</name>
    <dbReference type="NCBI Taxonomy" id="3133430"/>
    <lineage>
        <taxon>Bacteria</taxon>
        <taxon>Pseudomonadati</taxon>
        <taxon>Pseudomonadota</taxon>
        <taxon>Alphaproteobacteria</taxon>
        <taxon>Geminicoccales</taxon>
        <taxon>Geminicoccaceae</taxon>
        <taxon>Tistrella</taxon>
    </lineage>
</organism>
<dbReference type="Gene3D" id="3.40.140.10">
    <property type="entry name" value="Cytidine Deaminase, domain 2"/>
    <property type="match status" value="1"/>
</dbReference>
<dbReference type="SUPFAM" id="SSF53927">
    <property type="entry name" value="Cytidine deaminase-like"/>
    <property type="match status" value="1"/>
</dbReference>
<dbReference type="PANTHER" id="PTHR30592">
    <property type="entry name" value="FORMATE DEHYDROGENASE"/>
    <property type="match status" value="1"/>
</dbReference>
<accession>A0ABU9YIE6</accession>
<protein>
    <recommendedName>
        <fullName evidence="3">Sulfur carrier protein FdhD</fullName>
    </recommendedName>
</protein>
<feature type="active site" description="Cysteine persulfide intermediate" evidence="3">
    <location>
        <position position="129"/>
    </location>
</feature>